<dbReference type="CDD" id="cd03214">
    <property type="entry name" value="ABC_Iron-Siderophores_B12_Hemin"/>
    <property type="match status" value="1"/>
</dbReference>
<keyword evidence="8" id="KW-0406">Ion transport</keyword>
<dbReference type="GO" id="GO:0005886">
    <property type="term" value="C:plasma membrane"/>
    <property type="evidence" value="ECO:0007669"/>
    <property type="project" value="UniProtKB-SubCell"/>
</dbReference>
<dbReference type="GO" id="GO:0005524">
    <property type="term" value="F:ATP binding"/>
    <property type="evidence" value="ECO:0007669"/>
    <property type="project" value="UniProtKB-KW"/>
</dbReference>
<dbReference type="AlphaFoldDB" id="A0A3N6X7J7"/>
<evidence type="ECO:0000256" key="7">
    <source>
        <dbReference type="ARBA" id="ARBA00023004"/>
    </source>
</evidence>
<dbReference type="InterPro" id="IPR003439">
    <property type="entry name" value="ABC_transporter-like_ATP-bd"/>
</dbReference>
<dbReference type="InterPro" id="IPR051535">
    <property type="entry name" value="Siderophore_ABC-ATPase"/>
</dbReference>
<keyword evidence="12" id="KW-1185">Reference proteome</keyword>
<comment type="subcellular location">
    <subcellularLocation>
        <location evidence="1">Cell membrane</location>
        <topology evidence="1">Peripheral membrane protein</topology>
    </subcellularLocation>
</comment>
<evidence type="ECO:0000256" key="8">
    <source>
        <dbReference type="ARBA" id="ARBA00023065"/>
    </source>
</evidence>
<name>A0A3N6X7J7_9ACTN</name>
<dbReference type="OrthoDB" id="5296765at2"/>
<keyword evidence="2" id="KW-0813">Transport</keyword>
<dbReference type="FunFam" id="3.40.50.300:FF:000134">
    <property type="entry name" value="Iron-enterobactin ABC transporter ATP-binding protein"/>
    <property type="match status" value="1"/>
</dbReference>
<feature type="domain" description="ABC transporter" evidence="10">
    <location>
        <begin position="11"/>
        <end position="247"/>
    </location>
</feature>
<evidence type="ECO:0000259" key="10">
    <source>
        <dbReference type="PROSITE" id="PS50893"/>
    </source>
</evidence>
<dbReference type="GO" id="GO:0016887">
    <property type="term" value="F:ATP hydrolysis activity"/>
    <property type="evidence" value="ECO:0007669"/>
    <property type="project" value="InterPro"/>
</dbReference>
<dbReference type="InterPro" id="IPR017871">
    <property type="entry name" value="ABC_transporter-like_CS"/>
</dbReference>
<dbReference type="RefSeq" id="WP_124235202.1">
    <property type="nucleotide sequence ID" value="NZ_JBHUFI010000007.1"/>
</dbReference>
<evidence type="ECO:0000313" key="11">
    <source>
        <dbReference type="EMBL" id="RQN09995.1"/>
    </source>
</evidence>
<organism evidence="11 12">
    <name type="scientific">Aeromicrobium camelliae</name>
    <dbReference type="NCBI Taxonomy" id="1538144"/>
    <lineage>
        <taxon>Bacteria</taxon>
        <taxon>Bacillati</taxon>
        <taxon>Actinomycetota</taxon>
        <taxon>Actinomycetes</taxon>
        <taxon>Propionibacteriales</taxon>
        <taxon>Nocardioidaceae</taxon>
        <taxon>Aeromicrobium</taxon>
    </lineage>
</organism>
<dbReference type="PROSITE" id="PS50893">
    <property type="entry name" value="ABC_TRANSPORTER_2"/>
    <property type="match status" value="1"/>
</dbReference>
<dbReference type="SMART" id="SM00382">
    <property type="entry name" value="AAA"/>
    <property type="match status" value="1"/>
</dbReference>
<evidence type="ECO:0000256" key="6">
    <source>
        <dbReference type="ARBA" id="ARBA00022840"/>
    </source>
</evidence>
<dbReference type="InterPro" id="IPR003593">
    <property type="entry name" value="AAA+_ATPase"/>
</dbReference>
<keyword evidence="7" id="KW-0408">Iron</keyword>
<keyword evidence="3" id="KW-1003">Cell membrane</keyword>
<sequence length="281" mass="30642">MSQSVPEPSSLRADRITMAYQDRIIGEDLSVDIADGRFTVIIGPNGCGKSTLLRSLSRLLRTRSGTVYLDGKDIHRSRAQDVAGRLGLLPQTAIAPPGITVFDLARRGRYPHQSILSRWSAQDEAAVHRALAQTEMTELADRPVDELSGGQRQRAWVAMVLAQESSILLLDEPTTFLDVAHQISLLDLFAQLNSDEGRTTVAVLHDINHAARYADDIIVMSHGRIVAHGPPVDVLTPELLAEVFGVEAVVIDDPVNGGPHIITRHRTRIPASVAPTREEAP</sequence>
<evidence type="ECO:0000313" key="12">
    <source>
        <dbReference type="Proteomes" id="UP000275225"/>
    </source>
</evidence>
<evidence type="ECO:0000256" key="1">
    <source>
        <dbReference type="ARBA" id="ARBA00004202"/>
    </source>
</evidence>
<dbReference type="PANTHER" id="PTHR42771">
    <property type="entry name" value="IRON(3+)-HYDROXAMATE IMPORT ATP-BINDING PROTEIN FHUC"/>
    <property type="match status" value="1"/>
</dbReference>
<evidence type="ECO:0000256" key="3">
    <source>
        <dbReference type="ARBA" id="ARBA00022475"/>
    </source>
</evidence>
<dbReference type="PROSITE" id="PS00211">
    <property type="entry name" value="ABC_TRANSPORTER_1"/>
    <property type="match status" value="1"/>
</dbReference>
<keyword evidence="6 11" id="KW-0067">ATP-binding</keyword>
<dbReference type="Pfam" id="PF00005">
    <property type="entry name" value="ABC_tran"/>
    <property type="match status" value="1"/>
</dbReference>
<reference evidence="11 12" key="1">
    <citation type="submission" date="2018-11" db="EMBL/GenBank/DDBJ databases">
        <authorList>
            <person name="Li F."/>
        </authorList>
    </citation>
    <scope>NUCLEOTIDE SEQUENCE [LARGE SCALE GENOMIC DNA]</scope>
    <source>
        <strain evidence="11 12">YS17T</strain>
    </source>
</reference>
<proteinExistence type="predicted"/>
<comment type="caution">
    <text evidence="11">The sequence shown here is derived from an EMBL/GenBank/DDBJ whole genome shotgun (WGS) entry which is preliminary data.</text>
</comment>
<dbReference type="GO" id="GO:0006826">
    <property type="term" value="P:iron ion transport"/>
    <property type="evidence" value="ECO:0007669"/>
    <property type="project" value="UniProtKB-KW"/>
</dbReference>
<keyword evidence="5" id="KW-0547">Nucleotide-binding</keyword>
<accession>A0A3N6X7J7</accession>
<evidence type="ECO:0000256" key="2">
    <source>
        <dbReference type="ARBA" id="ARBA00022448"/>
    </source>
</evidence>
<protein>
    <submittedName>
        <fullName evidence="11">ABC transporter ATP-binding protein</fullName>
    </submittedName>
</protein>
<dbReference type="Gene3D" id="3.40.50.300">
    <property type="entry name" value="P-loop containing nucleotide triphosphate hydrolases"/>
    <property type="match status" value="1"/>
</dbReference>
<dbReference type="PANTHER" id="PTHR42771:SF2">
    <property type="entry name" value="IRON(3+)-HYDROXAMATE IMPORT ATP-BINDING PROTEIN FHUC"/>
    <property type="match status" value="1"/>
</dbReference>
<evidence type="ECO:0000256" key="5">
    <source>
        <dbReference type="ARBA" id="ARBA00022741"/>
    </source>
</evidence>
<dbReference type="InterPro" id="IPR027417">
    <property type="entry name" value="P-loop_NTPase"/>
</dbReference>
<keyword evidence="9" id="KW-0472">Membrane</keyword>
<gene>
    <name evidence="11" type="ORF">EHW97_00400</name>
</gene>
<dbReference type="EMBL" id="RQJX01000001">
    <property type="protein sequence ID" value="RQN09995.1"/>
    <property type="molecule type" value="Genomic_DNA"/>
</dbReference>
<keyword evidence="4" id="KW-0410">Iron transport</keyword>
<evidence type="ECO:0000256" key="4">
    <source>
        <dbReference type="ARBA" id="ARBA00022496"/>
    </source>
</evidence>
<dbReference type="Proteomes" id="UP000275225">
    <property type="component" value="Unassembled WGS sequence"/>
</dbReference>
<evidence type="ECO:0000256" key="9">
    <source>
        <dbReference type="ARBA" id="ARBA00023136"/>
    </source>
</evidence>
<dbReference type="SUPFAM" id="SSF52540">
    <property type="entry name" value="P-loop containing nucleoside triphosphate hydrolases"/>
    <property type="match status" value="1"/>
</dbReference>